<evidence type="ECO:0000256" key="3">
    <source>
        <dbReference type="ARBA" id="ARBA00011649"/>
    </source>
</evidence>
<feature type="compositionally biased region" description="Basic and acidic residues" evidence="21">
    <location>
        <begin position="13"/>
        <end position="22"/>
    </location>
</feature>
<keyword evidence="15" id="KW-0411">Iron-sulfur</keyword>
<evidence type="ECO:0000256" key="8">
    <source>
        <dbReference type="ARBA" id="ARBA00022692"/>
    </source>
</evidence>
<keyword evidence="13 19" id="KW-1133">Transmembrane helix</keyword>
<name>A0A9Q2FKU6_GLUJA</name>
<evidence type="ECO:0000256" key="20">
    <source>
        <dbReference type="RuleBase" id="RU004497"/>
    </source>
</evidence>
<dbReference type="Gene3D" id="2.102.10.10">
    <property type="entry name" value="Rieske [2Fe-2S] iron-sulphur domain"/>
    <property type="match status" value="1"/>
</dbReference>
<keyword evidence="10" id="KW-0479">Metal-binding</keyword>
<feature type="compositionally biased region" description="Polar residues" evidence="21">
    <location>
        <begin position="1"/>
        <end position="12"/>
    </location>
</feature>
<keyword evidence="11" id="KW-1278">Translocase</keyword>
<sequence length="218" mass="23829">MTQDDASLTSDTPHSKLERGPRRRDVLATVTVGMGCAGACALAYPFLDSLNGTRSNHVGESDILDVDLSTLKPGQQSVVTWRGWPVFVQKRTPEMLKKLQDPALLQKLRDPESRMPQQPRDAANWHRSITPDIGVMIGICTHLGCVPTFDAPTQAEPSGKYLCPCHGSQFDSAGRAFKDAPAPYNLPVPPVTMISDTHLRIGESKGDPDFDIANIRQI</sequence>
<dbReference type="InterPro" id="IPR017941">
    <property type="entry name" value="Rieske_2Fe-2S"/>
</dbReference>
<comment type="cofactor">
    <cofactor evidence="19">
        <name>[2Fe-2S] cluster</name>
        <dbReference type="ChEBI" id="CHEBI:190135"/>
    </cofactor>
    <text evidence="19">Binds 1 [2Fe-2S] cluster per subunit.</text>
</comment>
<dbReference type="GO" id="GO:0008121">
    <property type="term" value="F:quinol-cytochrome-c reductase activity"/>
    <property type="evidence" value="ECO:0007669"/>
    <property type="project" value="UniProtKB-EC"/>
</dbReference>
<dbReference type="EC" id="7.1.1.8" evidence="4 19"/>
<accession>A0A9Q2FKU6</accession>
<comment type="catalytic activity">
    <reaction evidence="18 19">
        <text>a quinol + 2 Fe(III)-[cytochrome c](out) = a quinone + 2 Fe(II)-[cytochrome c](out) + 2 H(+)(out)</text>
        <dbReference type="Rhea" id="RHEA:11484"/>
        <dbReference type="Rhea" id="RHEA-COMP:10350"/>
        <dbReference type="Rhea" id="RHEA-COMP:14399"/>
        <dbReference type="ChEBI" id="CHEBI:15378"/>
        <dbReference type="ChEBI" id="CHEBI:24646"/>
        <dbReference type="ChEBI" id="CHEBI:29033"/>
        <dbReference type="ChEBI" id="CHEBI:29034"/>
        <dbReference type="ChEBI" id="CHEBI:132124"/>
        <dbReference type="EC" id="7.1.1.8"/>
    </reaction>
</comment>
<evidence type="ECO:0000256" key="2">
    <source>
        <dbReference type="ARBA" id="ARBA00004162"/>
    </source>
</evidence>
<feature type="region of interest" description="Disordered" evidence="21">
    <location>
        <begin position="1"/>
        <end position="22"/>
    </location>
</feature>
<evidence type="ECO:0000256" key="7">
    <source>
        <dbReference type="ARBA" id="ARBA00022475"/>
    </source>
</evidence>
<evidence type="ECO:0000256" key="19">
    <source>
        <dbReference type="RuleBase" id="RU004494"/>
    </source>
</evidence>
<evidence type="ECO:0000256" key="13">
    <source>
        <dbReference type="ARBA" id="ARBA00022989"/>
    </source>
</evidence>
<keyword evidence="9" id="KW-0001">2Fe-2S</keyword>
<evidence type="ECO:0000256" key="6">
    <source>
        <dbReference type="ARBA" id="ARBA00022448"/>
    </source>
</evidence>
<dbReference type="GO" id="GO:0046872">
    <property type="term" value="F:metal ion binding"/>
    <property type="evidence" value="ECO:0007669"/>
    <property type="project" value="UniProtKB-KW"/>
</dbReference>
<dbReference type="InterPro" id="IPR014349">
    <property type="entry name" value="Rieske_Fe-S_prot"/>
</dbReference>
<evidence type="ECO:0000256" key="5">
    <source>
        <dbReference type="ARBA" id="ARBA00019816"/>
    </source>
</evidence>
<comment type="function">
    <text evidence="1">Component of the ubiquinol-cytochrome c reductase complex (complex III or cytochrome b-c1 complex), which is a respiratory chain that generates an electrochemical potential coupled to ATP synthesis.</text>
</comment>
<evidence type="ECO:0000313" key="24">
    <source>
        <dbReference type="Proteomes" id="UP000661006"/>
    </source>
</evidence>
<comment type="subcellular location">
    <subcellularLocation>
        <location evidence="2">Cell membrane</location>
        <topology evidence="2">Single-pass membrane protein</topology>
    </subcellularLocation>
</comment>
<keyword evidence="14" id="KW-0408">Iron</keyword>
<reference evidence="23" key="2">
    <citation type="submission" date="2020-11" db="EMBL/GenBank/DDBJ databases">
        <title>Description of novel Gluconobacter species.</title>
        <authorList>
            <person name="Cleenwerck I."/>
            <person name="Cnockaert M."/>
            <person name="Borremans W."/>
            <person name="Wieme A.D."/>
            <person name="De Vuyst L."/>
            <person name="Vandamme P."/>
        </authorList>
    </citation>
    <scope>NUCLEOTIDE SEQUENCE</scope>
    <source>
        <strain evidence="23">R71697</strain>
    </source>
</reference>
<gene>
    <name evidence="23" type="primary">petA</name>
    <name evidence="23" type="ORF">HKD32_08485</name>
</gene>
<organism evidence="23 24">
    <name type="scientific">Gluconobacter japonicus</name>
    <dbReference type="NCBI Taxonomy" id="376620"/>
    <lineage>
        <taxon>Bacteria</taxon>
        <taxon>Pseudomonadati</taxon>
        <taxon>Pseudomonadota</taxon>
        <taxon>Alphaproteobacteria</taxon>
        <taxon>Acetobacterales</taxon>
        <taxon>Acetobacteraceae</taxon>
        <taxon>Gluconobacter</taxon>
    </lineage>
</organism>
<dbReference type="CDD" id="cd03470">
    <property type="entry name" value="Rieske_cytochrome_bc1"/>
    <property type="match status" value="1"/>
</dbReference>
<dbReference type="EMBL" id="JABCQN010000003">
    <property type="protein sequence ID" value="MBF0870882.1"/>
    <property type="molecule type" value="Genomic_DNA"/>
</dbReference>
<evidence type="ECO:0000256" key="9">
    <source>
        <dbReference type="ARBA" id="ARBA00022714"/>
    </source>
</evidence>
<dbReference type="Gene3D" id="1.20.5.510">
    <property type="entry name" value="Single helix bin"/>
    <property type="match status" value="1"/>
</dbReference>
<dbReference type="Pfam" id="PF00355">
    <property type="entry name" value="Rieske"/>
    <property type="match status" value="1"/>
</dbReference>
<dbReference type="InterPro" id="IPR005805">
    <property type="entry name" value="Rieske_Fe-S_prot_C"/>
</dbReference>
<dbReference type="GO" id="GO:0005886">
    <property type="term" value="C:plasma membrane"/>
    <property type="evidence" value="ECO:0007669"/>
    <property type="project" value="UniProtKB-SubCell"/>
</dbReference>
<dbReference type="SUPFAM" id="SSF50022">
    <property type="entry name" value="ISP domain"/>
    <property type="match status" value="1"/>
</dbReference>
<evidence type="ECO:0000256" key="4">
    <source>
        <dbReference type="ARBA" id="ARBA00012951"/>
    </source>
</evidence>
<dbReference type="GO" id="GO:0051537">
    <property type="term" value="F:2 iron, 2 sulfur cluster binding"/>
    <property type="evidence" value="ECO:0007669"/>
    <property type="project" value="UniProtKB-KW"/>
</dbReference>
<evidence type="ECO:0000256" key="16">
    <source>
        <dbReference type="ARBA" id="ARBA00023136"/>
    </source>
</evidence>
<feature type="domain" description="Rieske" evidence="22">
    <location>
        <begin position="100"/>
        <end position="200"/>
    </location>
</feature>
<keyword evidence="12 19" id="KW-0249">Electron transport</keyword>
<keyword evidence="6 19" id="KW-0813">Transport</keyword>
<keyword evidence="7" id="KW-1003">Cell membrane</keyword>
<comment type="miscellaneous">
    <text evidence="19">The Rieske protein is a high potential 2Fe-2S protein.</text>
</comment>
<evidence type="ECO:0000256" key="1">
    <source>
        <dbReference type="ARBA" id="ARBA00002444"/>
    </source>
</evidence>
<evidence type="ECO:0000256" key="14">
    <source>
        <dbReference type="ARBA" id="ARBA00023004"/>
    </source>
</evidence>
<evidence type="ECO:0000256" key="12">
    <source>
        <dbReference type="ARBA" id="ARBA00022982"/>
    </source>
</evidence>
<evidence type="ECO:0000256" key="18">
    <source>
        <dbReference type="ARBA" id="ARBA00029351"/>
    </source>
</evidence>
<dbReference type="InterPro" id="IPR006317">
    <property type="entry name" value="Ubiquinol_cyt_c_Rdtase_Fe-S-su"/>
</dbReference>
<dbReference type="InterPro" id="IPR036922">
    <property type="entry name" value="Rieske_2Fe-2S_sf"/>
</dbReference>
<keyword evidence="17" id="KW-1015">Disulfide bond</keyword>
<dbReference type="PROSITE" id="PS51296">
    <property type="entry name" value="RIESKE"/>
    <property type="match status" value="1"/>
</dbReference>
<evidence type="ECO:0000256" key="21">
    <source>
        <dbReference type="SAM" id="MobiDB-lite"/>
    </source>
</evidence>
<dbReference type="GeneID" id="81474732"/>
<dbReference type="InterPro" id="IPR019470">
    <property type="entry name" value="Ubiq_cytC_Rdtase_Fe-S_su_TAT"/>
</dbReference>
<evidence type="ECO:0000259" key="22">
    <source>
        <dbReference type="PROSITE" id="PS51296"/>
    </source>
</evidence>
<feature type="transmembrane region" description="Helical" evidence="19">
    <location>
        <begin position="26"/>
        <end position="47"/>
    </location>
</feature>
<dbReference type="PANTHER" id="PTHR10134">
    <property type="entry name" value="CYTOCHROME B-C1 COMPLEX SUBUNIT RIESKE, MITOCHONDRIAL"/>
    <property type="match status" value="1"/>
</dbReference>
<evidence type="ECO:0000256" key="11">
    <source>
        <dbReference type="ARBA" id="ARBA00022967"/>
    </source>
</evidence>
<evidence type="ECO:0000256" key="17">
    <source>
        <dbReference type="ARBA" id="ARBA00023157"/>
    </source>
</evidence>
<dbReference type="PRINTS" id="PR00162">
    <property type="entry name" value="RIESKE"/>
</dbReference>
<dbReference type="AlphaFoldDB" id="A0A9Q2FKU6"/>
<protein>
    <recommendedName>
        <fullName evidence="5 19">Ubiquinol-cytochrome c reductase iron-sulfur subunit</fullName>
        <ecNumber evidence="4 19">7.1.1.8</ecNumber>
    </recommendedName>
</protein>
<dbReference type="RefSeq" id="WP_061930907.1">
    <property type="nucleotide sequence ID" value="NZ_JABCQN010000003.1"/>
</dbReference>
<dbReference type="Pfam" id="PF10399">
    <property type="entry name" value="UCR_Fe-S_N"/>
    <property type="match status" value="1"/>
</dbReference>
<evidence type="ECO:0000256" key="15">
    <source>
        <dbReference type="ARBA" id="ARBA00023014"/>
    </source>
</evidence>
<proteinExistence type="predicted"/>
<dbReference type="NCBIfam" id="TIGR01416">
    <property type="entry name" value="Rieske_proteo"/>
    <property type="match status" value="1"/>
</dbReference>
<reference evidence="23" key="1">
    <citation type="submission" date="2020-04" db="EMBL/GenBank/DDBJ databases">
        <authorList>
            <person name="Sombolestani A."/>
        </authorList>
    </citation>
    <scope>NUCLEOTIDE SEQUENCE</scope>
    <source>
        <strain evidence="23">R71697</strain>
    </source>
</reference>
<keyword evidence="16 19" id="KW-0472">Membrane</keyword>
<evidence type="ECO:0000256" key="10">
    <source>
        <dbReference type="ARBA" id="ARBA00022723"/>
    </source>
</evidence>
<comment type="subunit">
    <text evidence="3 20">The main subunits of complex b-c1 are: cytochrome b, cytochrome c1 and the Rieske protein.</text>
</comment>
<dbReference type="Proteomes" id="UP000661006">
    <property type="component" value="Unassembled WGS sequence"/>
</dbReference>
<evidence type="ECO:0000313" key="23">
    <source>
        <dbReference type="EMBL" id="MBF0870882.1"/>
    </source>
</evidence>
<comment type="caution">
    <text evidence="23">The sequence shown here is derived from an EMBL/GenBank/DDBJ whole genome shotgun (WGS) entry which is preliminary data.</text>
</comment>
<keyword evidence="8 19" id="KW-0812">Transmembrane</keyword>